<feature type="region of interest" description="Disordered" evidence="1">
    <location>
        <begin position="1"/>
        <end position="74"/>
    </location>
</feature>
<reference evidence="2 3" key="1">
    <citation type="submission" date="2016-07" db="EMBL/GenBank/DDBJ databases">
        <title>Multiple horizontal gene transfer events from other fungi enriched the ability of initially mycotrophic Trichoderma (Ascomycota) to feed on dead plant biomass.</title>
        <authorList>
            <consortium name="DOE Joint Genome Institute"/>
            <person name="Aerts A."/>
            <person name="Atanasova L."/>
            <person name="Chenthamara K."/>
            <person name="Zhang J."/>
            <person name="Grujic M."/>
            <person name="Henrissat B."/>
            <person name="Kuo A."/>
            <person name="Salamov A."/>
            <person name="Lipzen A."/>
            <person name="Labutti K."/>
            <person name="Barry K."/>
            <person name="Miao Y."/>
            <person name="Rahimi M.J."/>
            <person name="Shen Q."/>
            <person name="Grigoriev I.V."/>
            <person name="Kubicek C.P."/>
            <person name="Druzhinina I.S."/>
        </authorList>
    </citation>
    <scope>NUCLEOTIDE SEQUENCE [LARGE SCALE GENOMIC DNA]</scope>
    <source>
        <strain evidence="2 3">ATCC 18648</strain>
    </source>
</reference>
<proteinExistence type="predicted"/>
<sequence length="237" mass="24724">MPRKGYDVTGSVPGSAAYEAAARAKQRNAPRSRTPRAGTPANPSQPSGDDQETPRASRTGIFAGSAPVDPSMYSQMNAIQGNVGFPSQQRFPGEQLYQNPLNTSSMQAASQSAAPLMGAPYGHGAPLGAQSSMFPGAAAPSFTGQFVNVPERFRDATFGTVGSGAQQQLWNSNQFHALPASQHGIQSRPIAYPNQQSLSHGQADTGAAFHPAPSSTNMGTLASQAAQEDTEMTDAED</sequence>
<feature type="region of interest" description="Disordered" evidence="1">
    <location>
        <begin position="192"/>
        <end position="237"/>
    </location>
</feature>
<evidence type="ECO:0000313" key="3">
    <source>
        <dbReference type="Proteomes" id="UP000240760"/>
    </source>
</evidence>
<gene>
    <name evidence="2" type="ORF">M440DRAFT_1329985</name>
</gene>
<dbReference type="AlphaFoldDB" id="A0A2T4C7F2"/>
<keyword evidence="3" id="KW-1185">Reference proteome</keyword>
<accession>A0A2T4C7F2</accession>
<dbReference type="EMBL" id="KZ679130">
    <property type="protein sequence ID" value="PTB77448.1"/>
    <property type="molecule type" value="Genomic_DNA"/>
</dbReference>
<evidence type="ECO:0000256" key="1">
    <source>
        <dbReference type="SAM" id="MobiDB-lite"/>
    </source>
</evidence>
<dbReference type="OrthoDB" id="4892176at2759"/>
<name>A0A2T4C7F2_TRILO</name>
<evidence type="ECO:0000313" key="2">
    <source>
        <dbReference type="EMBL" id="PTB77448.1"/>
    </source>
</evidence>
<feature type="compositionally biased region" description="Polar residues" evidence="1">
    <location>
        <begin position="193"/>
        <end position="202"/>
    </location>
</feature>
<protein>
    <submittedName>
        <fullName evidence="2">Uncharacterized protein</fullName>
    </submittedName>
</protein>
<feature type="compositionally biased region" description="Basic residues" evidence="1">
    <location>
        <begin position="24"/>
        <end position="34"/>
    </location>
</feature>
<feature type="compositionally biased region" description="Acidic residues" evidence="1">
    <location>
        <begin position="228"/>
        <end position="237"/>
    </location>
</feature>
<feature type="compositionally biased region" description="Polar residues" evidence="1">
    <location>
        <begin position="213"/>
        <end position="227"/>
    </location>
</feature>
<dbReference type="Proteomes" id="UP000240760">
    <property type="component" value="Unassembled WGS sequence"/>
</dbReference>
<organism evidence="2 3">
    <name type="scientific">Trichoderma longibrachiatum ATCC 18648</name>
    <dbReference type="NCBI Taxonomy" id="983965"/>
    <lineage>
        <taxon>Eukaryota</taxon>
        <taxon>Fungi</taxon>
        <taxon>Dikarya</taxon>
        <taxon>Ascomycota</taxon>
        <taxon>Pezizomycotina</taxon>
        <taxon>Sordariomycetes</taxon>
        <taxon>Hypocreomycetidae</taxon>
        <taxon>Hypocreales</taxon>
        <taxon>Hypocreaceae</taxon>
        <taxon>Trichoderma</taxon>
    </lineage>
</organism>